<evidence type="ECO:0000313" key="2">
    <source>
        <dbReference type="Proteomes" id="UP000029999"/>
    </source>
</evidence>
<organism evidence="1 2">
    <name type="scientific">Methylophaga thiooxydans</name>
    <dbReference type="NCBI Taxonomy" id="392484"/>
    <lineage>
        <taxon>Bacteria</taxon>
        <taxon>Pseudomonadati</taxon>
        <taxon>Pseudomonadota</taxon>
        <taxon>Gammaproteobacteria</taxon>
        <taxon>Thiotrichales</taxon>
        <taxon>Piscirickettsiaceae</taxon>
        <taxon>Methylophaga</taxon>
    </lineage>
</organism>
<evidence type="ECO:0000313" key="1">
    <source>
        <dbReference type="EMBL" id="KGM07719.1"/>
    </source>
</evidence>
<dbReference type="Proteomes" id="UP000029999">
    <property type="component" value="Unassembled WGS sequence"/>
</dbReference>
<dbReference type="EMBL" id="JRQD01000001">
    <property type="protein sequence ID" value="KGM07719.1"/>
    <property type="molecule type" value="Genomic_DNA"/>
</dbReference>
<name>A0A0A0BKX1_9GAMM</name>
<comment type="caution">
    <text evidence="1">The sequence shown here is derived from an EMBL/GenBank/DDBJ whole genome shotgun (WGS) entry which is preliminary data.</text>
</comment>
<accession>A0A0A0BKX1</accession>
<dbReference type="AlphaFoldDB" id="A0A0A0BKX1"/>
<proteinExistence type="predicted"/>
<gene>
    <name evidence="1" type="ORF">LP43_0135</name>
</gene>
<reference evidence="1 2" key="1">
    <citation type="submission" date="2014-09" db="EMBL/GenBank/DDBJ databases">
        <authorList>
            <person name="Grob C."/>
            <person name="Taubert M."/>
            <person name="Howat A.M."/>
            <person name="Burns O.J."/>
            <person name="Dixon J.L."/>
            <person name="Chen Y."/>
            <person name="Murrell J.C."/>
        </authorList>
    </citation>
    <scope>NUCLEOTIDE SEQUENCE [LARGE SCALE GENOMIC DNA]</scope>
    <source>
        <strain evidence="1">L4</strain>
    </source>
</reference>
<sequence length="38" mass="4252">MIAGELGVHPLTLLTLTYEYLESADLKVVAKELKNLHK</sequence>
<protein>
    <submittedName>
        <fullName evidence="1">Uncharacterized protein</fullName>
    </submittedName>
</protein>